<dbReference type="RefSeq" id="WP_249301679.1">
    <property type="nucleotide sequence ID" value="NZ_CP060634.1"/>
</dbReference>
<evidence type="ECO:0000256" key="4">
    <source>
        <dbReference type="RuleBase" id="RU003733"/>
    </source>
</evidence>
<protein>
    <recommendedName>
        <fullName evidence="9">Carbohydrate kinase</fullName>
    </recommendedName>
</protein>
<organism evidence="7 8">
    <name type="scientific">Qiania dongpingensis</name>
    <dbReference type="NCBI Taxonomy" id="2763669"/>
    <lineage>
        <taxon>Bacteria</taxon>
        <taxon>Bacillati</taxon>
        <taxon>Bacillota</taxon>
        <taxon>Clostridia</taxon>
        <taxon>Lachnospirales</taxon>
        <taxon>Lachnospiraceae</taxon>
        <taxon>Qiania</taxon>
    </lineage>
</organism>
<dbReference type="EMBL" id="CP060634">
    <property type="protein sequence ID" value="QNM04915.1"/>
    <property type="molecule type" value="Genomic_DNA"/>
</dbReference>
<gene>
    <name evidence="7" type="ORF">H9Q78_10720</name>
</gene>
<evidence type="ECO:0000256" key="2">
    <source>
        <dbReference type="ARBA" id="ARBA00022679"/>
    </source>
</evidence>
<dbReference type="GO" id="GO:0005975">
    <property type="term" value="P:carbohydrate metabolic process"/>
    <property type="evidence" value="ECO:0007669"/>
    <property type="project" value="InterPro"/>
</dbReference>
<evidence type="ECO:0000259" key="5">
    <source>
        <dbReference type="Pfam" id="PF00370"/>
    </source>
</evidence>
<evidence type="ECO:0000259" key="6">
    <source>
        <dbReference type="Pfam" id="PF02782"/>
    </source>
</evidence>
<comment type="similarity">
    <text evidence="1 4">Belongs to the FGGY kinase family.</text>
</comment>
<dbReference type="AlphaFoldDB" id="A0A7G9G283"/>
<feature type="domain" description="Carbohydrate kinase FGGY N-terminal" evidence="5">
    <location>
        <begin position="4"/>
        <end position="244"/>
    </location>
</feature>
<dbReference type="PIRSF" id="PIRSF000538">
    <property type="entry name" value="GlpK"/>
    <property type="match status" value="1"/>
</dbReference>
<dbReference type="Pfam" id="PF00370">
    <property type="entry name" value="FGGY_N"/>
    <property type="match status" value="1"/>
</dbReference>
<dbReference type="PANTHER" id="PTHR43095">
    <property type="entry name" value="SUGAR KINASE"/>
    <property type="match status" value="1"/>
</dbReference>
<dbReference type="InterPro" id="IPR018485">
    <property type="entry name" value="FGGY_C"/>
</dbReference>
<dbReference type="PROSITE" id="PS00445">
    <property type="entry name" value="FGGY_KINASES_2"/>
    <property type="match status" value="1"/>
</dbReference>
<proteinExistence type="inferred from homology"/>
<reference evidence="7 8" key="1">
    <citation type="submission" date="2020-08" db="EMBL/GenBank/DDBJ databases">
        <authorList>
            <person name="Liu C."/>
            <person name="Sun Q."/>
        </authorList>
    </citation>
    <scope>NUCLEOTIDE SEQUENCE [LARGE SCALE GENOMIC DNA]</scope>
    <source>
        <strain evidence="7 8">NSJ-38</strain>
    </source>
</reference>
<keyword evidence="3 4" id="KW-0418">Kinase</keyword>
<dbReference type="InterPro" id="IPR050406">
    <property type="entry name" value="FGGY_Carb_Kinase"/>
</dbReference>
<dbReference type="GO" id="GO:0016301">
    <property type="term" value="F:kinase activity"/>
    <property type="evidence" value="ECO:0007669"/>
    <property type="project" value="UniProtKB-KW"/>
</dbReference>
<dbReference type="Gene3D" id="3.30.420.40">
    <property type="match status" value="2"/>
</dbReference>
<feature type="domain" description="Carbohydrate kinase FGGY C-terminal" evidence="6">
    <location>
        <begin position="288"/>
        <end position="466"/>
    </location>
</feature>
<keyword evidence="2 4" id="KW-0808">Transferase</keyword>
<evidence type="ECO:0000313" key="8">
    <source>
        <dbReference type="Proteomes" id="UP000515823"/>
    </source>
</evidence>
<accession>A0A7G9G283</accession>
<dbReference type="InterPro" id="IPR018484">
    <property type="entry name" value="FGGY_N"/>
</dbReference>
<name>A0A7G9G283_9FIRM</name>
<evidence type="ECO:0000256" key="1">
    <source>
        <dbReference type="ARBA" id="ARBA00009156"/>
    </source>
</evidence>
<dbReference type="KEGG" id="qdo:H9Q78_10720"/>
<dbReference type="InterPro" id="IPR000577">
    <property type="entry name" value="Carb_kinase_FGGY"/>
</dbReference>
<dbReference type="SUPFAM" id="SSF53067">
    <property type="entry name" value="Actin-like ATPase domain"/>
    <property type="match status" value="2"/>
</dbReference>
<evidence type="ECO:0000256" key="3">
    <source>
        <dbReference type="ARBA" id="ARBA00022777"/>
    </source>
</evidence>
<sequence length="514" mass="56672">MKAVYIGLDVGTSGCKAALVDRSGKILAMARREYGFESPEPGMVELNPATVWNAVKETLAEAASPEVEIRMLAVSSIGEAVVMVDKDGGVLRNGITYLDQRGPETAEYIRGRMDDRYLHGLTGVPVNPMYTLNRCIWLKEHQPEIVEKTAHYFMFGDYITYMLTGQRVIDQSSASRTMLFDAGNLEWSREIGEKFGVPVEKFSPVASTGAVVGRIRKELAEEIGLPYDLKIVLGCHDQCSALLGSGAVKPGDIMAGEGSTESINLIIHKENFNDSFFENQLCFEPYIQPGQYIIPVGQLSHGTSIRWFVNEFGADFKAERSGLSSGMGGRKVALVKPENAGKSIYDLANEYCAPDSGDVYFLPYLSRVKSMDASNQALGVFLGLDVNTGRAQMYRALLEGLCFESRTCFDTLKKVGLPIHKIVASGGCSKSPLFMQMKADVLRQPIHILDNPDAGITGLAMICAVADGAYKNYEEAAEVFVKTARGYAPENDYQEKYEKYCLIRETMKELYQKL</sequence>
<evidence type="ECO:0000313" key="7">
    <source>
        <dbReference type="EMBL" id="QNM04915.1"/>
    </source>
</evidence>
<dbReference type="Proteomes" id="UP000515823">
    <property type="component" value="Chromosome"/>
</dbReference>
<dbReference type="CDD" id="cd07773">
    <property type="entry name" value="ASKHA_NBD_FGGY_FK"/>
    <property type="match status" value="1"/>
</dbReference>
<dbReference type="Pfam" id="PF02782">
    <property type="entry name" value="FGGY_C"/>
    <property type="match status" value="1"/>
</dbReference>
<dbReference type="PANTHER" id="PTHR43095:SF2">
    <property type="entry name" value="GLUCONOKINASE"/>
    <property type="match status" value="1"/>
</dbReference>
<dbReference type="InterPro" id="IPR018483">
    <property type="entry name" value="Carb_kinase_FGGY_CS"/>
</dbReference>
<keyword evidence="8" id="KW-1185">Reference proteome</keyword>
<dbReference type="InterPro" id="IPR043129">
    <property type="entry name" value="ATPase_NBD"/>
</dbReference>
<dbReference type="GO" id="GO:0016773">
    <property type="term" value="F:phosphotransferase activity, alcohol group as acceptor"/>
    <property type="evidence" value="ECO:0007669"/>
    <property type="project" value="InterPro"/>
</dbReference>
<evidence type="ECO:0008006" key="9">
    <source>
        <dbReference type="Google" id="ProtNLM"/>
    </source>
</evidence>